<dbReference type="InterPro" id="IPR000262">
    <property type="entry name" value="FMN-dep_DH"/>
</dbReference>
<dbReference type="InterPro" id="IPR037396">
    <property type="entry name" value="FMN_HAD"/>
</dbReference>
<accession>A0ABX7T822</accession>
<dbReference type="CDD" id="cd02809">
    <property type="entry name" value="alpha_hydroxyacid_oxid_FMN"/>
    <property type="match status" value="1"/>
</dbReference>
<keyword evidence="3" id="KW-0288">FMN</keyword>
<protein>
    <submittedName>
        <fullName evidence="7">Alpha-hydroxy-acid oxidizing protein</fullName>
    </submittedName>
</protein>
<dbReference type="SUPFAM" id="SSF51395">
    <property type="entry name" value="FMN-linked oxidoreductases"/>
    <property type="match status" value="1"/>
</dbReference>
<evidence type="ECO:0000256" key="1">
    <source>
        <dbReference type="ARBA" id="ARBA00001917"/>
    </source>
</evidence>
<feature type="domain" description="FMN hydroxy acid dehydrogenase" evidence="6">
    <location>
        <begin position="33"/>
        <end position="415"/>
    </location>
</feature>
<evidence type="ECO:0000256" key="2">
    <source>
        <dbReference type="ARBA" id="ARBA00022630"/>
    </source>
</evidence>
<dbReference type="PANTHER" id="PTHR10578">
    <property type="entry name" value="S -2-HYDROXY-ACID OXIDASE-RELATED"/>
    <property type="match status" value="1"/>
</dbReference>
<dbReference type="InterPro" id="IPR013785">
    <property type="entry name" value="Aldolase_TIM"/>
</dbReference>
<name>A0ABX7T822_9SPHN</name>
<evidence type="ECO:0000313" key="8">
    <source>
        <dbReference type="Proteomes" id="UP000663923"/>
    </source>
</evidence>
<keyword evidence="2" id="KW-0285">Flavoprotein</keyword>
<evidence type="ECO:0000256" key="5">
    <source>
        <dbReference type="ARBA" id="ARBA00024042"/>
    </source>
</evidence>
<dbReference type="Proteomes" id="UP000663923">
    <property type="component" value="Chromosome"/>
</dbReference>
<dbReference type="EMBL" id="CP071794">
    <property type="protein sequence ID" value="QTD56642.1"/>
    <property type="molecule type" value="Genomic_DNA"/>
</dbReference>
<evidence type="ECO:0000256" key="3">
    <source>
        <dbReference type="ARBA" id="ARBA00022643"/>
    </source>
</evidence>
<organism evidence="7 8">
    <name type="scientific">Parasphingorhabdus cellanae</name>
    <dbReference type="NCBI Taxonomy" id="2806553"/>
    <lineage>
        <taxon>Bacteria</taxon>
        <taxon>Pseudomonadati</taxon>
        <taxon>Pseudomonadota</taxon>
        <taxon>Alphaproteobacteria</taxon>
        <taxon>Sphingomonadales</taxon>
        <taxon>Sphingomonadaceae</taxon>
        <taxon>Parasphingorhabdus</taxon>
    </lineage>
</organism>
<proteinExistence type="inferred from homology"/>
<dbReference type="InterPro" id="IPR012133">
    <property type="entry name" value="Alpha-hydoxy_acid_DH_FMN"/>
</dbReference>
<reference evidence="7 8" key="1">
    <citation type="submission" date="2021-03" db="EMBL/GenBank/DDBJ databases">
        <title>Complete genome of Parasphingorhabdus_sp.JHSY0214.</title>
        <authorList>
            <person name="Yoo J.H."/>
            <person name="Bae J.W."/>
        </authorList>
    </citation>
    <scope>NUCLEOTIDE SEQUENCE [LARGE SCALE GENOMIC DNA]</scope>
    <source>
        <strain evidence="7 8">JHSY0214</strain>
    </source>
</reference>
<keyword evidence="4" id="KW-0560">Oxidoreductase</keyword>
<comment type="similarity">
    <text evidence="5">Belongs to the FMN-dependent alpha-hydroxy acid dehydrogenase family.</text>
</comment>
<dbReference type="PROSITE" id="PS51349">
    <property type="entry name" value="FMN_HYDROXY_ACID_DH_2"/>
    <property type="match status" value="1"/>
</dbReference>
<keyword evidence="8" id="KW-1185">Reference proteome</keyword>
<evidence type="ECO:0000313" key="7">
    <source>
        <dbReference type="EMBL" id="QTD56642.1"/>
    </source>
</evidence>
<dbReference type="InterPro" id="IPR008259">
    <property type="entry name" value="FMN_hydac_DH_AS"/>
</dbReference>
<dbReference type="PROSITE" id="PS00557">
    <property type="entry name" value="FMN_HYDROXY_ACID_DH_1"/>
    <property type="match status" value="1"/>
</dbReference>
<dbReference type="PANTHER" id="PTHR10578:SF107">
    <property type="entry name" value="2-HYDROXYACID OXIDASE 1"/>
    <property type="match status" value="1"/>
</dbReference>
<dbReference type="Pfam" id="PF01070">
    <property type="entry name" value="FMN_dh"/>
    <property type="match status" value="1"/>
</dbReference>
<sequence length="415" mass="45696">MAAALASRCHCSNHNPHALPSERRIEAYVRRINTLGDCHNVNDFRSLAKKRLPFPIFDYIDGAADDEVTRRRNTEAYEACDLVPNVLAGVETIDMKTTVMGQELAMPLFLSPTALQRLFHWQGERGVARAAEKFGTFFGISSLATVSIEEIGKSISTPKMFQLYVHKDKGLNRSMVERCKAAKFDAITLTVDTIVGGNRERCLRSGFTSPPKITPASFLSYATKPAWAVNYMLREKFELSNLKDHVAEGTNVALSVAEYFSTMLDQSLDWRMAEDVRKDWGGEFCLKGIMSVEDAKRAVDIGATAIMVSNHGGRQLDGSRAPFDQLAEICEAVGDRIDVICDGGITRGSHVLKALSVGAKACSGGRLYLYALAAAGQAGVERSLGLLQAEIERDMKLMGVTSVDQLNRDNLRYRT</sequence>
<gene>
    <name evidence="7" type="ORF">J4G78_03360</name>
</gene>
<dbReference type="PIRSF" id="PIRSF000138">
    <property type="entry name" value="Al-hdrx_acd_dh"/>
    <property type="match status" value="1"/>
</dbReference>
<evidence type="ECO:0000259" key="6">
    <source>
        <dbReference type="PROSITE" id="PS51349"/>
    </source>
</evidence>
<dbReference type="Gene3D" id="3.20.20.70">
    <property type="entry name" value="Aldolase class I"/>
    <property type="match status" value="1"/>
</dbReference>
<evidence type="ECO:0000256" key="4">
    <source>
        <dbReference type="ARBA" id="ARBA00023002"/>
    </source>
</evidence>
<comment type="cofactor">
    <cofactor evidence="1">
        <name>FMN</name>
        <dbReference type="ChEBI" id="CHEBI:58210"/>
    </cofactor>
</comment>